<reference evidence="4" key="3">
    <citation type="submission" date="2023-06" db="EMBL/GenBank/DDBJ databases">
        <title>Pangenomics reveal diversification of enzyme families and niche specialization in globally abundant SAR202 bacteria.</title>
        <authorList>
            <person name="Saw J.H.W."/>
        </authorList>
    </citation>
    <scope>NUCLEOTIDE SEQUENCE [LARGE SCALE GENOMIC DNA]</scope>
    <source>
        <strain evidence="4">JH1073</strain>
    </source>
</reference>
<dbReference type="SUPFAM" id="SSF52821">
    <property type="entry name" value="Rhodanese/Cell cycle control phosphatase"/>
    <property type="match status" value="1"/>
</dbReference>
<evidence type="ECO:0000313" key="5">
    <source>
        <dbReference type="Proteomes" id="UP001321249"/>
    </source>
</evidence>
<reference evidence="3" key="2">
    <citation type="journal article" date="2023" name="Nat. Commun.">
        <title>Cultivation of marine bacteria of the SAR202 clade.</title>
        <authorList>
            <person name="Lim Y."/>
            <person name="Seo J.H."/>
            <person name="Giovannoni S.J."/>
            <person name="Kang I."/>
            <person name="Cho J.C."/>
        </authorList>
    </citation>
    <scope>NUCLEOTIDE SEQUENCE</scope>
    <source>
        <strain evidence="3">JH1073</strain>
    </source>
</reference>
<dbReference type="Proteomes" id="UP001321249">
    <property type="component" value="Unassembled WGS sequence"/>
</dbReference>
<sequence>MNLISRDDLKAKLDNGDDFKLVCALSEWAYQAKHIPGSLHIDNPKEGLKLLEKSDEIVVYCSDPNCPSSKFAYHMLTSGGYENVRRYEGGILDWEEAGFPIEGAWSDANAEAEATK</sequence>
<evidence type="ECO:0000313" key="3">
    <source>
        <dbReference type="EMBL" id="WFG39782.1"/>
    </source>
</evidence>
<dbReference type="RefSeq" id="WP_342823836.1">
    <property type="nucleotide sequence ID" value="NZ_CP046146.1"/>
</dbReference>
<dbReference type="Pfam" id="PF00581">
    <property type="entry name" value="Rhodanese"/>
    <property type="match status" value="1"/>
</dbReference>
<dbReference type="SMART" id="SM00450">
    <property type="entry name" value="RHOD"/>
    <property type="match status" value="1"/>
</dbReference>
<dbReference type="InterPro" id="IPR036873">
    <property type="entry name" value="Rhodanese-like_dom_sf"/>
</dbReference>
<keyword evidence="4" id="KW-1185">Reference proteome</keyword>
<dbReference type="EMBL" id="WMBE01000001">
    <property type="protein sequence ID" value="MDG0865464.1"/>
    <property type="molecule type" value="Genomic_DNA"/>
</dbReference>
<organism evidence="3 4">
    <name type="scientific">Candidatus Lucifugimonas marina</name>
    <dbReference type="NCBI Taxonomy" id="3038979"/>
    <lineage>
        <taxon>Bacteria</taxon>
        <taxon>Bacillati</taxon>
        <taxon>Chloroflexota</taxon>
        <taxon>Dehalococcoidia</taxon>
        <taxon>SAR202 cluster</taxon>
        <taxon>Candidatus Lucifugimonadales</taxon>
        <taxon>Candidatus Lucifugimonadaceae</taxon>
        <taxon>Candidatus Lucifugimonas</taxon>
    </lineage>
</organism>
<name>A0AAJ5ZJA6_9CHLR</name>
<protein>
    <submittedName>
        <fullName evidence="3">Rhodanese-like domain-containing protein</fullName>
    </submittedName>
</protein>
<evidence type="ECO:0000313" key="2">
    <source>
        <dbReference type="EMBL" id="MDG0865464.1"/>
    </source>
</evidence>
<evidence type="ECO:0000313" key="4">
    <source>
        <dbReference type="Proteomes" id="UP001219901"/>
    </source>
</evidence>
<proteinExistence type="predicted"/>
<dbReference type="PROSITE" id="PS50206">
    <property type="entry name" value="RHODANESE_3"/>
    <property type="match status" value="1"/>
</dbReference>
<dbReference type="InterPro" id="IPR001763">
    <property type="entry name" value="Rhodanese-like_dom"/>
</dbReference>
<dbReference type="AlphaFoldDB" id="A0AAJ5ZJA6"/>
<dbReference type="EMBL" id="CP046147">
    <property type="protein sequence ID" value="WFG39782.1"/>
    <property type="molecule type" value="Genomic_DNA"/>
</dbReference>
<dbReference type="Gene3D" id="3.40.250.10">
    <property type="entry name" value="Rhodanese-like domain"/>
    <property type="match status" value="1"/>
</dbReference>
<feature type="domain" description="Rhodanese" evidence="1">
    <location>
        <begin position="15"/>
        <end position="103"/>
    </location>
</feature>
<dbReference type="CDD" id="cd00158">
    <property type="entry name" value="RHOD"/>
    <property type="match status" value="1"/>
</dbReference>
<evidence type="ECO:0000259" key="1">
    <source>
        <dbReference type="PROSITE" id="PS50206"/>
    </source>
</evidence>
<gene>
    <name evidence="2" type="ORF">GKO46_00050</name>
    <name evidence="3" type="ORF">GKO48_09170</name>
</gene>
<dbReference type="Proteomes" id="UP001219901">
    <property type="component" value="Chromosome"/>
</dbReference>
<accession>A0AAJ5ZJA6</accession>
<reference evidence="4 5" key="1">
    <citation type="submission" date="2019-11" db="EMBL/GenBank/DDBJ databases">
        <authorList>
            <person name="Cho J.-C."/>
        </authorList>
    </citation>
    <scope>NUCLEOTIDE SEQUENCE [LARGE SCALE GENOMIC DNA]</scope>
    <source>
        <strain evidence="3 4">JH1073</strain>
        <strain evidence="2 5">JH702</strain>
    </source>
</reference>